<evidence type="ECO:0000313" key="2">
    <source>
        <dbReference type="Proteomes" id="UP000092993"/>
    </source>
</evidence>
<organism evidence="1 2">
    <name type="scientific">Grifola frondosa</name>
    <name type="common">Maitake</name>
    <name type="synonym">Polyporus frondosus</name>
    <dbReference type="NCBI Taxonomy" id="5627"/>
    <lineage>
        <taxon>Eukaryota</taxon>
        <taxon>Fungi</taxon>
        <taxon>Dikarya</taxon>
        <taxon>Basidiomycota</taxon>
        <taxon>Agaricomycotina</taxon>
        <taxon>Agaricomycetes</taxon>
        <taxon>Polyporales</taxon>
        <taxon>Grifolaceae</taxon>
        <taxon>Grifola</taxon>
    </lineage>
</organism>
<dbReference type="AlphaFoldDB" id="A0A1C7MNU6"/>
<evidence type="ECO:0000313" key="1">
    <source>
        <dbReference type="EMBL" id="OBZ78099.1"/>
    </source>
</evidence>
<comment type="caution">
    <text evidence="1">The sequence shown here is derived from an EMBL/GenBank/DDBJ whole genome shotgun (WGS) entry which is preliminary data.</text>
</comment>
<accession>A0A1C7MNU6</accession>
<protein>
    <submittedName>
        <fullName evidence="1">Uncharacterized protein</fullName>
    </submittedName>
</protein>
<gene>
    <name evidence="1" type="ORF">A0H81_02502</name>
</gene>
<dbReference type="EMBL" id="LUGG01000002">
    <property type="protein sequence ID" value="OBZ78099.1"/>
    <property type="molecule type" value="Genomic_DNA"/>
</dbReference>
<name>A0A1C7MNU6_GRIFR</name>
<reference evidence="1 2" key="1">
    <citation type="submission" date="2016-03" db="EMBL/GenBank/DDBJ databases">
        <title>Whole genome sequencing of Grifola frondosa 9006-11.</title>
        <authorList>
            <person name="Min B."/>
            <person name="Park H."/>
            <person name="Kim J.-G."/>
            <person name="Cho H."/>
            <person name="Oh Y.-L."/>
            <person name="Kong W.-S."/>
            <person name="Choi I.-G."/>
        </authorList>
    </citation>
    <scope>NUCLEOTIDE SEQUENCE [LARGE SCALE GENOMIC DNA]</scope>
    <source>
        <strain evidence="1 2">9006-11</strain>
    </source>
</reference>
<proteinExistence type="predicted"/>
<keyword evidence="2" id="KW-1185">Reference proteome</keyword>
<dbReference type="Proteomes" id="UP000092993">
    <property type="component" value="Unassembled WGS sequence"/>
</dbReference>
<sequence>MPLHLNCCRSLWLDRCNDETAGVIMVLSRRKLTFTLKLVGMFADFWYWHGRGPGTIRSKIILPLVVSAGDSLRCVWSVTSCLLKCSGHSSTATSE</sequence>